<evidence type="ECO:0000313" key="3">
    <source>
        <dbReference type="Proteomes" id="UP000274822"/>
    </source>
</evidence>
<reference evidence="2 3" key="1">
    <citation type="journal article" date="2018" name="New Phytol.">
        <title>Phylogenomics of Endogonaceae and evolution of mycorrhizas within Mucoromycota.</title>
        <authorList>
            <person name="Chang Y."/>
            <person name="Desiro A."/>
            <person name="Na H."/>
            <person name="Sandor L."/>
            <person name="Lipzen A."/>
            <person name="Clum A."/>
            <person name="Barry K."/>
            <person name="Grigoriev I.V."/>
            <person name="Martin F.M."/>
            <person name="Stajich J.E."/>
            <person name="Smith M.E."/>
            <person name="Bonito G."/>
            <person name="Spatafora J.W."/>
        </authorList>
    </citation>
    <scope>NUCLEOTIDE SEQUENCE [LARGE SCALE GENOMIC DNA]</scope>
    <source>
        <strain evidence="2 3">AD002</strain>
    </source>
</reference>
<organism evidence="2 3">
    <name type="scientific">Jimgerdemannia flammicorona</name>
    <dbReference type="NCBI Taxonomy" id="994334"/>
    <lineage>
        <taxon>Eukaryota</taxon>
        <taxon>Fungi</taxon>
        <taxon>Fungi incertae sedis</taxon>
        <taxon>Mucoromycota</taxon>
        <taxon>Mucoromycotina</taxon>
        <taxon>Endogonomycetes</taxon>
        <taxon>Endogonales</taxon>
        <taxon>Endogonaceae</taxon>
        <taxon>Jimgerdemannia</taxon>
    </lineage>
</organism>
<feature type="domain" description="Fe2OG dioxygenase" evidence="1">
    <location>
        <begin position="90"/>
        <end position="192"/>
    </location>
</feature>
<dbReference type="GO" id="GO:0070988">
    <property type="term" value="P:demethylation"/>
    <property type="evidence" value="ECO:0007669"/>
    <property type="project" value="InterPro"/>
</dbReference>
<dbReference type="EMBL" id="RBNJ01002718">
    <property type="protein sequence ID" value="RUS31682.1"/>
    <property type="molecule type" value="Genomic_DNA"/>
</dbReference>
<dbReference type="InterPro" id="IPR027450">
    <property type="entry name" value="AlkB-like"/>
</dbReference>
<dbReference type="InterPro" id="IPR005123">
    <property type="entry name" value="Oxoglu/Fe-dep_dioxygenase_dom"/>
</dbReference>
<dbReference type="Proteomes" id="UP000274822">
    <property type="component" value="Unassembled WGS sequence"/>
</dbReference>
<comment type="caution">
    <text evidence="2">The sequence shown here is derived from an EMBL/GenBank/DDBJ whole genome shotgun (WGS) entry which is preliminary data.</text>
</comment>
<dbReference type="Pfam" id="PF13532">
    <property type="entry name" value="2OG-FeII_Oxy_2"/>
    <property type="match status" value="1"/>
</dbReference>
<sequence>MDGLTMLPDFITEDEASALIAAIDEQPWSGNGIRYRGRYSLTRTFHARGAHETADAAVRLPILSGLGPLPDFLSFLVDRIVERAFMDGDTPNYLVINEYELGQGIMPHTDATVFGPTIAVVSLLTPCIMNFLHPRTGHSFDLLIPRNSLTVMSRAARYDYKHSISKNHVDRTPEGDEVVRGRRVSLTFRIVKEWSGSEEGWEENGGETGERG</sequence>
<evidence type="ECO:0000313" key="2">
    <source>
        <dbReference type="EMBL" id="RUS31682.1"/>
    </source>
</evidence>
<dbReference type="InterPro" id="IPR032857">
    <property type="entry name" value="ALKBH4"/>
</dbReference>
<dbReference type="PANTHER" id="PTHR12463:SF1">
    <property type="entry name" value="2-OXOGLUTARATE AND FE-DEPENDENT OXYGENASE FAMILY PROTEIN"/>
    <property type="match status" value="1"/>
</dbReference>
<evidence type="ECO:0000259" key="1">
    <source>
        <dbReference type="PROSITE" id="PS51471"/>
    </source>
</evidence>
<dbReference type="GO" id="GO:0032451">
    <property type="term" value="F:demethylase activity"/>
    <property type="evidence" value="ECO:0007669"/>
    <property type="project" value="TreeGrafter"/>
</dbReference>
<dbReference type="InterPro" id="IPR037151">
    <property type="entry name" value="AlkB-like_sf"/>
</dbReference>
<keyword evidence="3" id="KW-1185">Reference proteome</keyword>
<protein>
    <recommendedName>
        <fullName evidence="1">Fe2OG dioxygenase domain-containing protein</fullName>
    </recommendedName>
</protein>
<name>A0A433QPH3_9FUNG</name>
<dbReference type="AlphaFoldDB" id="A0A433QPH3"/>
<dbReference type="Gene3D" id="2.60.120.590">
    <property type="entry name" value="Alpha-ketoglutarate-dependent dioxygenase AlkB-like"/>
    <property type="match status" value="1"/>
</dbReference>
<gene>
    <name evidence="2" type="ORF">BC938DRAFT_477327</name>
</gene>
<dbReference type="PANTHER" id="PTHR12463">
    <property type="entry name" value="OXYGENASE-RELATED"/>
    <property type="match status" value="1"/>
</dbReference>
<accession>A0A433QPH3</accession>
<dbReference type="PROSITE" id="PS51471">
    <property type="entry name" value="FE2OG_OXY"/>
    <property type="match status" value="1"/>
</dbReference>
<proteinExistence type="predicted"/>
<dbReference type="SUPFAM" id="SSF51197">
    <property type="entry name" value="Clavaminate synthase-like"/>
    <property type="match status" value="1"/>
</dbReference>
<dbReference type="GO" id="GO:0016491">
    <property type="term" value="F:oxidoreductase activity"/>
    <property type="evidence" value="ECO:0007669"/>
    <property type="project" value="TreeGrafter"/>
</dbReference>